<dbReference type="InterPro" id="IPR050395">
    <property type="entry name" value="4Fe4S_Ferredoxin_RnfB"/>
</dbReference>
<dbReference type="OMA" id="SPMVAHA"/>
<dbReference type="Gene3D" id="3.30.70.20">
    <property type="match status" value="1"/>
</dbReference>
<dbReference type="InterPro" id="IPR009016">
    <property type="entry name" value="Fe_hydrogenase"/>
</dbReference>
<evidence type="ECO:0000313" key="6">
    <source>
        <dbReference type="Proteomes" id="UP000058636"/>
    </source>
</evidence>
<evidence type="ECO:0000313" key="5">
    <source>
        <dbReference type="EMBL" id="KUK23806.1"/>
    </source>
</evidence>
<dbReference type="PANTHER" id="PTHR43560">
    <property type="entry name" value="ION-TRANSLOCATING OXIDOREDUCTASE COMPLEX SUBUNIT B"/>
    <property type="match status" value="1"/>
</dbReference>
<dbReference type="Gene3D" id="1.10.15.40">
    <property type="entry name" value="Electron transport complex subunit B, putative Fe-S cluster"/>
    <property type="match status" value="1"/>
</dbReference>
<dbReference type="GO" id="GO:0046872">
    <property type="term" value="F:metal ion binding"/>
    <property type="evidence" value="ECO:0007669"/>
    <property type="project" value="UniProtKB-KW"/>
</dbReference>
<keyword evidence="4" id="KW-0411">Iron-sulfur</keyword>
<evidence type="ECO:0000256" key="3">
    <source>
        <dbReference type="ARBA" id="ARBA00023004"/>
    </source>
</evidence>
<dbReference type="PATRIC" id="fig|93930.3.peg.567"/>
<comment type="caution">
    <text evidence="5">The sequence shown here is derived from an EMBL/GenBank/DDBJ whole genome shotgun (WGS) entry which is preliminary data.</text>
</comment>
<dbReference type="GO" id="GO:0051539">
    <property type="term" value="F:4 iron, 4 sulfur cluster binding"/>
    <property type="evidence" value="ECO:0007669"/>
    <property type="project" value="UniProtKB-KW"/>
</dbReference>
<dbReference type="PROSITE" id="PS51656">
    <property type="entry name" value="4FE4S"/>
    <property type="match status" value="1"/>
</dbReference>
<accession>A0A101ES26</accession>
<reference evidence="5 6" key="1">
    <citation type="journal article" date="2015" name="MBio">
        <title>Genome-Resolved Metagenomic Analysis Reveals Roles for Candidate Phyla and Other Microbial Community Members in Biogeochemical Transformations in Oil Reservoirs.</title>
        <authorList>
            <person name="Hu P."/>
            <person name="Tom L."/>
            <person name="Singh A."/>
            <person name="Thomas B.C."/>
            <person name="Baker B.J."/>
            <person name="Piceno Y.M."/>
            <person name="Andersen G.L."/>
            <person name="Banfield J.F."/>
        </authorList>
    </citation>
    <scope>NUCLEOTIDE SEQUENCE [LARGE SCALE GENOMIC DNA]</scope>
    <source>
        <strain evidence="5">46_26</strain>
    </source>
</reference>
<keyword evidence="3" id="KW-0408">Iron</keyword>
<dbReference type="FunFam" id="3.30.70.20:FF:000051">
    <property type="entry name" value="Periplasmic [Fe] hydrogenase"/>
    <property type="match status" value="1"/>
</dbReference>
<dbReference type="Proteomes" id="UP000058636">
    <property type="component" value="Unassembled WGS sequence"/>
</dbReference>
<dbReference type="InterPro" id="IPR007202">
    <property type="entry name" value="4Fe-4S_dom"/>
</dbReference>
<dbReference type="InterPro" id="IPR017896">
    <property type="entry name" value="4Fe4S_Fe-S-bd"/>
</dbReference>
<dbReference type="PROSITE" id="PS00198">
    <property type="entry name" value="4FE4S_FER_1"/>
    <property type="match status" value="1"/>
</dbReference>
<organism evidence="5 6">
    <name type="scientific">Thermotoga petrophila</name>
    <dbReference type="NCBI Taxonomy" id="93929"/>
    <lineage>
        <taxon>Bacteria</taxon>
        <taxon>Thermotogati</taxon>
        <taxon>Thermotogota</taxon>
        <taxon>Thermotogae</taxon>
        <taxon>Thermotogales</taxon>
        <taxon>Thermotogaceae</taxon>
        <taxon>Thermotoga</taxon>
    </lineage>
</organism>
<keyword evidence="1" id="KW-0004">4Fe-4S</keyword>
<dbReference type="SUPFAM" id="SSF54862">
    <property type="entry name" value="4Fe-4S ferredoxins"/>
    <property type="match status" value="1"/>
</dbReference>
<dbReference type="Pfam" id="PF12838">
    <property type="entry name" value="Fer4_7"/>
    <property type="match status" value="1"/>
</dbReference>
<name>A0A101ES26_9THEM</name>
<proteinExistence type="predicted"/>
<evidence type="ECO:0000256" key="2">
    <source>
        <dbReference type="ARBA" id="ARBA00022723"/>
    </source>
</evidence>
<dbReference type="AlphaFoldDB" id="A0A101ES26"/>
<dbReference type="RefSeq" id="WP_011943844.1">
    <property type="nucleotide sequence ID" value="NZ_DAITJQ010000001.1"/>
</dbReference>
<dbReference type="Pfam" id="PF04060">
    <property type="entry name" value="FeS"/>
    <property type="match status" value="1"/>
</dbReference>
<dbReference type="EMBL" id="LGFG01000003">
    <property type="protein sequence ID" value="KUK23806.1"/>
    <property type="molecule type" value="Genomic_DNA"/>
</dbReference>
<protein>
    <submittedName>
        <fullName evidence="5">Fe-S cluster domain protein</fullName>
    </submittedName>
</protein>
<evidence type="ECO:0000256" key="1">
    <source>
        <dbReference type="ARBA" id="ARBA00022485"/>
    </source>
</evidence>
<dbReference type="PROSITE" id="PS51379">
    <property type="entry name" value="4FE4S_FER_2"/>
    <property type="match status" value="2"/>
</dbReference>
<dbReference type="Pfam" id="PF02906">
    <property type="entry name" value="Fe_hyd_lg_C"/>
    <property type="match status" value="1"/>
</dbReference>
<dbReference type="PANTHER" id="PTHR43560:SF1">
    <property type="entry name" value="ION-TRANSLOCATING OXIDOREDUCTASE COMPLEX SUBUNIT B"/>
    <property type="match status" value="1"/>
</dbReference>
<dbReference type="InterPro" id="IPR004108">
    <property type="entry name" value="Fe_hydrogenase_lsu_C"/>
</dbReference>
<gene>
    <name evidence="5" type="ORF">XD57_0102</name>
</gene>
<dbReference type="Gene3D" id="3.40.950.10">
    <property type="entry name" value="Fe-only Hydrogenase (Larger Subunit), Chain L, domain 3"/>
    <property type="match status" value="1"/>
</dbReference>
<dbReference type="InterPro" id="IPR017900">
    <property type="entry name" value="4Fe4S_Fe_S_CS"/>
</dbReference>
<keyword evidence="2" id="KW-0479">Metal-binding</keyword>
<sequence>MAELIFSRETDCRYCYKCLRNCPVKAISFKSGKSTVLEEECVFCGLCLDICPQNARSYRKDVGRFLSLSRPFLVSIAPSFFAYFENPLRVIGILKEMGAVVVQETAVGAEIVSRRYEEVFEKHPGPLITTACPVVVNLAEKHFPNVLKYFAPVDSPLMAHAKFLKTRYGDFPIVFVGPCIAKKSESDLVDVALTFEELEEILEEREGKEALPDGPYPDRARFYPTTDGIGYTVSVPWEKKLVVEGIENLMRVFSRIDEYKSVFIEASACYGSCLNGPVMKKKSNGKERLLEWQKKLPKEPKVNHLKIDTFRSYRNKSRNVEVPEEEIKKVLVSIGKDDPSKELNCGACGYDSCREKARAVVLGKAEKEMCFVYLLDLVKSSSYRVVEESPNAVFVLKDEKVIYRNRVAGELIQKDPGILECAKGSVGETLNIEGKRFFFVKEFSLEDGEEVIMLVDITQEKLKDEELDKVKKETLRKVEEMLNKQMRIAQEIAGILGESIAETKSSFMELKRFMEGENADL</sequence>
<dbReference type="SUPFAM" id="SSF53920">
    <property type="entry name" value="Fe-only hydrogenase"/>
    <property type="match status" value="1"/>
</dbReference>
<evidence type="ECO:0000256" key="4">
    <source>
        <dbReference type="ARBA" id="ARBA00023014"/>
    </source>
</evidence>